<keyword evidence="1" id="KW-0472">Membrane</keyword>
<evidence type="ECO:0000313" key="3">
    <source>
        <dbReference type="Proteomes" id="UP001597280"/>
    </source>
</evidence>
<dbReference type="Proteomes" id="UP001597280">
    <property type="component" value="Unassembled WGS sequence"/>
</dbReference>
<comment type="caution">
    <text evidence="2">The sequence shown here is derived from an EMBL/GenBank/DDBJ whole genome shotgun (WGS) entry which is preliminary data.</text>
</comment>
<keyword evidence="1" id="KW-1133">Transmembrane helix</keyword>
<accession>A0ABW4Q1V2</accession>
<proteinExistence type="predicted"/>
<organism evidence="2 3">
    <name type="scientific">Brachybacterium rhamnosum</name>
    <dbReference type="NCBI Taxonomy" id="173361"/>
    <lineage>
        <taxon>Bacteria</taxon>
        <taxon>Bacillati</taxon>
        <taxon>Actinomycetota</taxon>
        <taxon>Actinomycetes</taxon>
        <taxon>Micrococcales</taxon>
        <taxon>Dermabacteraceae</taxon>
        <taxon>Brachybacterium</taxon>
    </lineage>
</organism>
<feature type="transmembrane region" description="Helical" evidence="1">
    <location>
        <begin position="46"/>
        <end position="70"/>
    </location>
</feature>
<keyword evidence="1" id="KW-0812">Transmembrane</keyword>
<evidence type="ECO:0000313" key="2">
    <source>
        <dbReference type="EMBL" id="MFD1836447.1"/>
    </source>
</evidence>
<name>A0ABW4Q1V2_9MICO</name>
<protein>
    <recommendedName>
        <fullName evidence="4">DUF378 domain-containing protein</fullName>
    </recommendedName>
</protein>
<evidence type="ECO:0008006" key="4">
    <source>
        <dbReference type="Google" id="ProtNLM"/>
    </source>
</evidence>
<dbReference type="EMBL" id="JBHUFL010000003">
    <property type="protein sequence ID" value="MFD1836447.1"/>
    <property type="molecule type" value="Genomic_DNA"/>
</dbReference>
<sequence length="87" mass="9309">MRSRRLWTVLLCVGLLAGVNWGGPALTHLLRDVVFTSATPAQSTAIGVGTSLLSALVWVVGILAIIHYVGGVQLRARPRRRSSSIDC</sequence>
<evidence type="ECO:0000256" key="1">
    <source>
        <dbReference type="SAM" id="Phobius"/>
    </source>
</evidence>
<gene>
    <name evidence="2" type="ORF">ACFSDA_15385</name>
</gene>
<reference evidence="3" key="1">
    <citation type="journal article" date="2019" name="Int. J. Syst. Evol. Microbiol.">
        <title>The Global Catalogue of Microorganisms (GCM) 10K type strain sequencing project: providing services to taxonomists for standard genome sequencing and annotation.</title>
        <authorList>
            <consortium name="The Broad Institute Genomics Platform"/>
            <consortium name="The Broad Institute Genome Sequencing Center for Infectious Disease"/>
            <person name="Wu L."/>
            <person name="Ma J."/>
        </authorList>
    </citation>
    <scope>NUCLEOTIDE SEQUENCE [LARGE SCALE GENOMIC DNA]</scope>
    <source>
        <strain evidence="3">JCM 11650</strain>
    </source>
</reference>
<keyword evidence="3" id="KW-1185">Reference proteome</keyword>